<dbReference type="EC" id="6.1.1.1" evidence="10"/>
<dbReference type="Gene3D" id="3.40.50.620">
    <property type="entry name" value="HUPs"/>
    <property type="match status" value="1"/>
</dbReference>
<dbReference type="Pfam" id="PF00579">
    <property type="entry name" value="tRNA-synt_1b"/>
    <property type="match status" value="1"/>
</dbReference>
<name>A0A953LJV7_SYMTR</name>
<dbReference type="PANTHER" id="PTHR11766">
    <property type="entry name" value="TYROSYL-TRNA SYNTHETASE"/>
    <property type="match status" value="1"/>
</dbReference>
<dbReference type="SMR" id="A0A953LJV7"/>
<feature type="short sequence motif" description="'HIGH' region" evidence="10">
    <location>
        <begin position="50"/>
        <end position="59"/>
    </location>
</feature>
<dbReference type="InterPro" id="IPR024108">
    <property type="entry name" value="Tyr-tRNA-ligase_bac_2"/>
</dbReference>
<sequence>MTMAFMSVDEQMKILMRGVVDLVSEEELRQKLERSVKTGRPLRVKLGIDPTGKDLTLGHTVPLRKLRDFVECGHQGVLIIGDYTAMVGDPTGRNEARPQLTHAETTANAQRYLEQAARVLDVSKLEIRRNSEWLAPMSFSDVIRLAAKSTVARMLEREDFKKRYEEGRPIFIHEFFYPLMQGTDSVAVQADVELGGTDQKFNLLAGRDLQRDAGQEPQVCLMTPIVEGLDGVQKMSKSLGNYIGLDHTPDEMFGRTMSIPDSLIITYFTYFTDVPQEEIERIEAAMAAGENPMTFKKQLGRAIITTYGGTEEEARLAEERWVAQFSRGEVPEDIPDVVLPAAELPMQAARVLFTAGLAPSLSEARRLIEQGGFTVDGEKVTDPRAELALRPGQVLKAGKRKYGRVVLK</sequence>
<dbReference type="GO" id="GO:0006437">
    <property type="term" value="P:tyrosyl-tRNA aminoacylation"/>
    <property type="evidence" value="ECO:0007669"/>
    <property type="project" value="UniProtKB-UniRule"/>
</dbReference>
<dbReference type="CDD" id="cd00165">
    <property type="entry name" value="S4"/>
    <property type="match status" value="1"/>
</dbReference>
<dbReference type="NCBIfam" id="TIGR00234">
    <property type="entry name" value="tyrS"/>
    <property type="match status" value="1"/>
</dbReference>
<dbReference type="InterPro" id="IPR036986">
    <property type="entry name" value="S4_RNA-bd_sf"/>
</dbReference>
<keyword evidence="2 10" id="KW-0963">Cytoplasm</keyword>
<evidence type="ECO:0000256" key="1">
    <source>
        <dbReference type="ARBA" id="ARBA00011738"/>
    </source>
</evidence>
<feature type="binding site" evidence="10">
    <location>
        <position position="237"/>
    </location>
    <ligand>
        <name>ATP</name>
        <dbReference type="ChEBI" id="CHEBI:30616"/>
    </ligand>
</feature>
<comment type="subunit">
    <text evidence="1 10">Homodimer.</text>
</comment>
<dbReference type="InterPro" id="IPR014729">
    <property type="entry name" value="Rossmann-like_a/b/a_fold"/>
</dbReference>
<comment type="function">
    <text evidence="10">Catalyzes the attachment of tyrosine to tRNA(Tyr) in a two-step reaction: tyrosine is first activated by ATP to form Tyr-AMP and then transferred to the acceptor end of tRNA(Tyr).</text>
</comment>
<comment type="similarity">
    <text evidence="10">Belongs to the class-I aminoacyl-tRNA synthetase family. TyrS type 2 subfamily.</text>
</comment>
<dbReference type="PRINTS" id="PR01040">
    <property type="entry name" value="TRNASYNTHTYR"/>
</dbReference>
<reference evidence="13" key="1">
    <citation type="submission" date="2017-11" db="EMBL/GenBank/DDBJ databases">
        <title>Three new genomes from thermophilic consortium.</title>
        <authorList>
            <person name="Quaggio R."/>
            <person name="Amgarten D."/>
            <person name="Setubal J.C."/>
        </authorList>
    </citation>
    <scope>NUCLEOTIDE SEQUENCE</scope>
    <source>
        <strain evidence="13">ZCTH01-B2</strain>
    </source>
</reference>
<evidence type="ECO:0000256" key="3">
    <source>
        <dbReference type="ARBA" id="ARBA00022598"/>
    </source>
</evidence>
<evidence type="ECO:0000259" key="12">
    <source>
        <dbReference type="SMART" id="SM00363"/>
    </source>
</evidence>
<protein>
    <recommendedName>
        <fullName evidence="10">Tyrosine--tRNA ligase</fullName>
        <ecNumber evidence="10">6.1.1.1</ecNumber>
    </recommendedName>
    <alternativeName>
        <fullName evidence="10">Tyrosyl-tRNA synthetase</fullName>
        <shortName evidence="10">TyrRS</shortName>
    </alternativeName>
</protein>
<evidence type="ECO:0000256" key="10">
    <source>
        <dbReference type="HAMAP-Rule" id="MF_02007"/>
    </source>
</evidence>
<dbReference type="GO" id="GO:0004831">
    <property type="term" value="F:tyrosine-tRNA ligase activity"/>
    <property type="evidence" value="ECO:0007669"/>
    <property type="project" value="UniProtKB-UniRule"/>
</dbReference>
<evidence type="ECO:0000313" key="13">
    <source>
        <dbReference type="EMBL" id="MBY6277624.1"/>
    </source>
</evidence>
<feature type="domain" description="RNA-binding S4" evidence="12">
    <location>
        <begin position="346"/>
        <end position="404"/>
    </location>
</feature>
<keyword evidence="7 10" id="KW-0648">Protein biosynthesis</keyword>
<organism evidence="13 14">
    <name type="scientific">Symbiobacterium thermophilum</name>
    <dbReference type="NCBI Taxonomy" id="2734"/>
    <lineage>
        <taxon>Bacteria</taxon>
        <taxon>Bacillati</taxon>
        <taxon>Bacillota</taxon>
        <taxon>Clostridia</taxon>
        <taxon>Eubacteriales</taxon>
        <taxon>Symbiobacteriaceae</taxon>
        <taxon>Symbiobacterium</taxon>
    </lineage>
</organism>
<evidence type="ECO:0000256" key="7">
    <source>
        <dbReference type="ARBA" id="ARBA00022917"/>
    </source>
</evidence>
<dbReference type="SUPFAM" id="SSF52374">
    <property type="entry name" value="Nucleotidylyl transferase"/>
    <property type="match status" value="1"/>
</dbReference>
<evidence type="ECO:0000256" key="2">
    <source>
        <dbReference type="ARBA" id="ARBA00022490"/>
    </source>
</evidence>
<keyword evidence="8 10" id="KW-0030">Aminoacyl-tRNA synthetase</keyword>
<dbReference type="CDD" id="cd00805">
    <property type="entry name" value="TyrRS_core"/>
    <property type="match status" value="1"/>
</dbReference>
<dbReference type="EMBL" id="PIUK01000210">
    <property type="protein sequence ID" value="MBY6277624.1"/>
    <property type="molecule type" value="Genomic_DNA"/>
</dbReference>
<dbReference type="GO" id="GO:0005829">
    <property type="term" value="C:cytosol"/>
    <property type="evidence" value="ECO:0007669"/>
    <property type="project" value="TreeGrafter"/>
</dbReference>
<dbReference type="Proteomes" id="UP000732377">
    <property type="component" value="Unassembled WGS sequence"/>
</dbReference>
<keyword evidence="5 10" id="KW-0067">ATP-binding</keyword>
<evidence type="ECO:0000256" key="9">
    <source>
        <dbReference type="ARBA" id="ARBA00048248"/>
    </source>
</evidence>
<feature type="short sequence motif" description="'KMSKS' region" evidence="10">
    <location>
        <begin position="234"/>
        <end position="238"/>
    </location>
</feature>
<dbReference type="FunFam" id="3.40.50.620:FF:000061">
    <property type="entry name" value="Tyrosine--tRNA ligase"/>
    <property type="match status" value="1"/>
</dbReference>
<dbReference type="HAMAP" id="MF_02007">
    <property type="entry name" value="Tyr_tRNA_synth_type2"/>
    <property type="match status" value="1"/>
</dbReference>
<dbReference type="PROSITE" id="PS50889">
    <property type="entry name" value="S4"/>
    <property type="match status" value="1"/>
</dbReference>
<dbReference type="Pfam" id="PF01479">
    <property type="entry name" value="S4"/>
    <property type="match status" value="1"/>
</dbReference>
<dbReference type="SMART" id="SM00363">
    <property type="entry name" value="S4"/>
    <property type="match status" value="1"/>
</dbReference>
<dbReference type="SUPFAM" id="SSF55174">
    <property type="entry name" value="Alpha-L RNA-binding motif"/>
    <property type="match status" value="1"/>
</dbReference>
<proteinExistence type="inferred from homology"/>
<dbReference type="GO" id="GO:0003723">
    <property type="term" value="F:RNA binding"/>
    <property type="evidence" value="ECO:0007669"/>
    <property type="project" value="UniProtKB-KW"/>
</dbReference>
<comment type="caution">
    <text evidence="13">The sequence shown here is derived from an EMBL/GenBank/DDBJ whole genome shotgun (WGS) entry which is preliminary data.</text>
</comment>
<evidence type="ECO:0000256" key="8">
    <source>
        <dbReference type="ARBA" id="ARBA00023146"/>
    </source>
</evidence>
<evidence type="ECO:0000313" key="14">
    <source>
        <dbReference type="Proteomes" id="UP000732377"/>
    </source>
</evidence>
<comment type="catalytic activity">
    <reaction evidence="9 10">
        <text>tRNA(Tyr) + L-tyrosine + ATP = L-tyrosyl-tRNA(Tyr) + AMP + diphosphate + H(+)</text>
        <dbReference type="Rhea" id="RHEA:10220"/>
        <dbReference type="Rhea" id="RHEA-COMP:9706"/>
        <dbReference type="Rhea" id="RHEA-COMP:9707"/>
        <dbReference type="ChEBI" id="CHEBI:15378"/>
        <dbReference type="ChEBI" id="CHEBI:30616"/>
        <dbReference type="ChEBI" id="CHEBI:33019"/>
        <dbReference type="ChEBI" id="CHEBI:58315"/>
        <dbReference type="ChEBI" id="CHEBI:78442"/>
        <dbReference type="ChEBI" id="CHEBI:78536"/>
        <dbReference type="ChEBI" id="CHEBI:456215"/>
        <dbReference type="EC" id="6.1.1.1"/>
    </reaction>
</comment>
<dbReference type="InterPro" id="IPR002942">
    <property type="entry name" value="S4_RNA-bd"/>
</dbReference>
<accession>A0A953LJV7</accession>
<dbReference type="InterPro" id="IPR002305">
    <property type="entry name" value="aa-tRNA-synth_Ic"/>
</dbReference>
<evidence type="ECO:0000256" key="6">
    <source>
        <dbReference type="ARBA" id="ARBA00022884"/>
    </source>
</evidence>
<dbReference type="InterPro" id="IPR024088">
    <property type="entry name" value="Tyr-tRNA-ligase_bac-type"/>
</dbReference>
<dbReference type="AlphaFoldDB" id="A0A953LJV7"/>
<dbReference type="OMA" id="YMMAKDS"/>
<gene>
    <name evidence="10" type="primary">tyrS</name>
    <name evidence="13" type="ORF">CWE10_15725</name>
</gene>
<dbReference type="RefSeq" id="WP_011195254.1">
    <property type="nucleotide sequence ID" value="NZ_JACSIR010000250.1"/>
</dbReference>
<dbReference type="GO" id="GO:0005524">
    <property type="term" value="F:ATP binding"/>
    <property type="evidence" value="ECO:0007669"/>
    <property type="project" value="UniProtKB-UniRule"/>
</dbReference>
<keyword evidence="3 10" id="KW-0436">Ligase</keyword>
<evidence type="ECO:0000256" key="11">
    <source>
        <dbReference type="PROSITE-ProRule" id="PRU00182"/>
    </source>
</evidence>
<comment type="subcellular location">
    <subcellularLocation>
        <location evidence="10">Cytoplasm</location>
    </subcellularLocation>
</comment>
<dbReference type="PANTHER" id="PTHR11766:SF1">
    <property type="entry name" value="TYROSINE--TRNA LIGASE"/>
    <property type="match status" value="1"/>
</dbReference>
<dbReference type="InterPro" id="IPR002307">
    <property type="entry name" value="Tyr-tRNA-ligase"/>
</dbReference>
<evidence type="ECO:0000256" key="5">
    <source>
        <dbReference type="ARBA" id="ARBA00022840"/>
    </source>
</evidence>
<keyword evidence="6 11" id="KW-0694">RNA-binding</keyword>
<evidence type="ECO:0000256" key="4">
    <source>
        <dbReference type="ARBA" id="ARBA00022741"/>
    </source>
</evidence>
<keyword evidence="4 10" id="KW-0547">Nucleotide-binding</keyword>
<dbReference type="InterPro" id="IPR001412">
    <property type="entry name" value="aa-tRNA-synth_I_CS"/>
</dbReference>
<dbReference type="Gene3D" id="3.10.290.10">
    <property type="entry name" value="RNA-binding S4 domain"/>
    <property type="match status" value="1"/>
</dbReference>
<dbReference type="PROSITE" id="PS00178">
    <property type="entry name" value="AA_TRNA_LIGASE_I"/>
    <property type="match status" value="1"/>
</dbReference>
<dbReference type="Gene3D" id="1.10.240.10">
    <property type="entry name" value="Tyrosyl-Transfer RNA Synthetase"/>
    <property type="match status" value="1"/>
</dbReference>